<dbReference type="InterPro" id="IPR007523">
    <property type="entry name" value="NDUFAF3/AAMDC"/>
</dbReference>
<dbReference type="AlphaFoldDB" id="A0A090LKV4"/>
<proteinExistence type="inferred from homology"/>
<dbReference type="PANTHER" id="PTHR21192:SF2">
    <property type="entry name" value="NADH DEHYDROGENASE [UBIQUINONE] 1 ALPHA SUBCOMPLEX ASSEMBLY FACTOR 3"/>
    <property type="match status" value="1"/>
</dbReference>
<dbReference type="WormBase" id="SRAE_2000283300">
    <property type="protein sequence ID" value="SRP00997"/>
    <property type="gene ID" value="WBGene00263047"/>
</dbReference>
<evidence type="ECO:0000256" key="1">
    <source>
        <dbReference type="ARBA" id="ARBA00004173"/>
    </source>
</evidence>
<keyword evidence="5" id="KW-0830">Ubiquinone</keyword>
<gene>
    <name evidence="5 7 8" type="ORF">SRAE_2000283300</name>
</gene>
<organism evidence="5">
    <name type="scientific">Strongyloides ratti</name>
    <name type="common">Parasitic roundworm</name>
    <dbReference type="NCBI Taxonomy" id="34506"/>
    <lineage>
        <taxon>Eukaryota</taxon>
        <taxon>Metazoa</taxon>
        <taxon>Ecdysozoa</taxon>
        <taxon>Nematoda</taxon>
        <taxon>Chromadorea</taxon>
        <taxon>Rhabditida</taxon>
        <taxon>Tylenchina</taxon>
        <taxon>Panagrolaimomorpha</taxon>
        <taxon>Strongyloidoidea</taxon>
        <taxon>Strongyloididae</taxon>
        <taxon>Strongyloides</taxon>
    </lineage>
</organism>
<evidence type="ECO:0000313" key="5">
    <source>
        <dbReference type="EMBL" id="CEF68175.1"/>
    </source>
</evidence>
<dbReference type="OrthoDB" id="20681at2759"/>
<dbReference type="GO" id="GO:0032981">
    <property type="term" value="P:mitochondrial respiratory chain complex I assembly"/>
    <property type="evidence" value="ECO:0007669"/>
    <property type="project" value="EnsemblMetazoa"/>
</dbReference>
<dbReference type="Pfam" id="PF04430">
    <property type="entry name" value="DUF498"/>
    <property type="match status" value="1"/>
</dbReference>
<dbReference type="PANTHER" id="PTHR21192">
    <property type="entry name" value="NUCLEAR PROTEIN E3-3"/>
    <property type="match status" value="1"/>
</dbReference>
<dbReference type="Gene3D" id="3.40.1230.10">
    <property type="entry name" value="MTH938-like"/>
    <property type="match status" value="1"/>
</dbReference>
<dbReference type="InterPro" id="IPR034095">
    <property type="entry name" value="NDUF3"/>
</dbReference>
<sequence length="269" mass="31383">MLNRTLSTARNYVYQVIRNCKTKDTGYLTEYHVIPMGKSDVGYQTRISYLSKDMEQAKKQCVHTISCLGFRMIDGQFLYGPIAVFPKTVLSWRVLTPDDITPESLSLFLMLQPKIDILVVGCGDRENIDKVRRRIAPIMKEHRIGLELLTTEDAISTFNFLNSEDRYVAAALYPPDNLVVTDQEYSKTLRLLKSFDELHVNPIMPEIGQERTRDLIKEIWNGKDLSWFYKSRLEIEEKIHAAAEERELLKRPEDRRIKNQPRIEDKKDK</sequence>
<evidence type="ECO:0000313" key="7">
    <source>
        <dbReference type="WBParaSite" id="SRAE_2000283300.1"/>
    </source>
</evidence>
<evidence type="ECO:0000256" key="4">
    <source>
        <dbReference type="ARBA" id="ARBA00049984"/>
    </source>
</evidence>
<evidence type="ECO:0000256" key="2">
    <source>
        <dbReference type="ARBA" id="ARBA00021776"/>
    </source>
</evidence>
<comment type="subcellular location">
    <subcellularLocation>
        <location evidence="1">Mitochondrion</location>
    </subcellularLocation>
</comment>
<evidence type="ECO:0000313" key="8">
    <source>
        <dbReference type="WormBase" id="SRAE_2000283300"/>
    </source>
</evidence>
<evidence type="ECO:0000256" key="3">
    <source>
        <dbReference type="ARBA" id="ARBA00023128"/>
    </source>
</evidence>
<dbReference type="InterPro" id="IPR036748">
    <property type="entry name" value="MTH938-like_sf"/>
</dbReference>
<keyword evidence="6" id="KW-1185">Reference proteome</keyword>
<dbReference type="CDD" id="cd05125">
    <property type="entry name" value="Mth938_2P1-like"/>
    <property type="match status" value="1"/>
</dbReference>
<accession>A0A090LKV4</accession>
<keyword evidence="3" id="KW-0496">Mitochondrion</keyword>
<protein>
    <recommendedName>
        <fullName evidence="2">NADH dehydrogenase [ubiquinone] 1 alpha subcomplex assembly factor 3</fullName>
    </recommendedName>
</protein>
<reference evidence="5 6" key="1">
    <citation type="submission" date="2014-09" db="EMBL/GenBank/DDBJ databases">
        <authorList>
            <person name="Martin A.A."/>
        </authorList>
    </citation>
    <scope>NUCLEOTIDE SEQUENCE</scope>
    <source>
        <strain evidence="6">ED321</strain>
        <strain evidence="5">ED321 Heterogonic</strain>
    </source>
</reference>
<dbReference type="STRING" id="34506.A0A090LKV4"/>
<dbReference type="GO" id="GO:0005743">
    <property type="term" value="C:mitochondrial inner membrane"/>
    <property type="evidence" value="ECO:0007669"/>
    <property type="project" value="TreeGrafter"/>
</dbReference>
<dbReference type="EMBL" id="LN609529">
    <property type="protein sequence ID" value="CEF68175.1"/>
    <property type="molecule type" value="Genomic_DNA"/>
</dbReference>
<comment type="similarity">
    <text evidence="4">Belongs to the NDUFAF3 family.</text>
</comment>
<dbReference type="CTD" id="36380540"/>
<name>A0A090LKV4_STRRB</name>
<dbReference type="GeneID" id="36380540"/>
<dbReference type="Proteomes" id="UP000035682">
    <property type="component" value="Unplaced"/>
</dbReference>
<dbReference type="WBParaSite" id="SRAE_2000283300.1">
    <property type="protein sequence ID" value="SRAE_2000283300.1"/>
    <property type="gene ID" value="WBGene00263047"/>
</dbReference>
<dbReference type="RefSeq" id="XP_024507375.1">
    <property type="nucleotide sequence ID" value="XM_024653949.1"/>
</dbReference>
<reference evidence="7" key="2">
    <citation type="submission" date="2020-12" db="UniProtKB">
        <authorList>
            <consortium name="WormBaseParasite"/>
        </authorList>
    </citation>
    <scope>IDENTIFICATION</scope>
</reference>
<dbReference type="SUPFAM" id="SSF64076">
    <property type="entry name" value="MTH938-like"/>
    <property type="match status" value="1"/>
</dbReference>
<evidence type="ECO:0000313" key="6">
    <source>
        <dbReference type="Proteomes" id="UP000035682"/>
    </source>
</evidence>